<feature type="transmembrane region" description="Helical" evidence="1">
    <location>
        <begin position="7"/>
        <end position="28"/>
    </location>
</feature>
<accession>A0ABX7UMF3</accession>
<keyword evidence="1" id="KW-0472">Membrane</keyword>
<evidence type="ECO:0000313" key="3">
    <source>
        <dbReference type="Proteomes" id="UP000671960"/>
    </source>
</evidence>
<keyword evidence="3" id="KW-1185">Reference proteome</keyword>
<protein>
    <recommendedName>
        <fullName evidence="4">DUF3955 domain-containing protein</fullName>
    </recommendedName>
</protein>
<reference evidence="2 3" key="1">
    <citation type="submission" date="2020-03" db="EMBL/GenBank/DDBJ databases">
        <authorList>
            <person name="Bakhshi Ganjeh M."/>
        </authorList>
    </citation>
    <scope>NUCLEOTIDE SEQUENCE [LARGE SCALE GENOMIC DNA]</scope>
    <source>
        <strain evidence="3">Iran 50</strain>
    </source>
</reference>
<dbReference type="Proteomes" id="UP000671960">
    <property type="component" value="Chromosome"/>
</dbReference>
<proteinExistence type="predicted"/>
<keyword evidence="1" id="KW-1133">Transmembrane helix</keyword>
<feature type="transmembrane region" description="Helical" evidence="1">
    <location>
        <begin position="48"/>
        <end position="68"/>
    </location>
</feature>
<sequence length="74" mass="7985">MKAMKLLIFILCGSVLGGVIMLVLFPSITDYFVGPIYGEDQMSLNATIFFIGMCLCIVGGGIIGGLFGRYKLKD</sequence>
<dbReference type="RefSeq" id="WP_208229398.1">
    <property type="nucleotide sequence ID" value="NZ_CP050854.1"/>
</dbReference>
<evidence type="ECO:0008006" key="4">
    <source>
        <dbReference type="Google" id="ProtNLM"/>
    </source>
</evidence>
<evidence type="ECO:0000256" key="1">
    <source>
        <dbReference type="SAM" id="Phobius"/>
    </source>
</evidence>
<gene>
    <name evidence="2" type="ORF">HC231_01355</name>
</gene>
<dbReference type="EMBL" id="CP050854">
    <property type="protein sequence ID" value="QTF06728.1"/>
    <property type="molecule type" value="Genomic_DNA"/>
</dbReference>
<organism evidence="2 3">
    <name type="scientific">Brenneria izadpanahii</name>
    <dbReference type="NCBI Taxonomy" id="2722756"/>
    <lineage>
        <taxon>Bacteria</taxon>
        <taxon>Pseudomonadati</taxon>
        <taxon>Pseudomonadota</taxon>
        <taxon>Gammaproteobacteria</taxon>
        <taxon>Enterobacterales</taxon>
        <taxon>Pectobacteriaceae</taxon>
        <taxon>Brenneria</taxon>
    </lineage>
</organism>
<keyword evidence="1" id="KW-0812">Transmembrane</keyword>
<evidence type="ECO:0000313" key="2">
    <source>
        <dbReference type="EMBL" id="QTF06728.1"/>
    </source>
</evidence>
<name>A0ABX7UMF3_9GAMM</name>